<sequence>QLQDGIRMWIWLYPSNIPFHCFDTLDTEKFKRLGDSVYPKLEVTINDDSVIEQVSGLLSTCIREVIMDGSNFSPDDFSLFEWLLSNSTIVKLNIDNIILNDNTAPYILSLASLSKEIEFRCKETQLS</sequence>
<feature type="non-terminal residue" evidence="1">
    <location>
        <position position="1"/>
    </location>
</feature>
<organism evidence="1 2">
    <name type="scientific">Pristionchus mayeri</name>
    <dbReference type="NCBI Taxonomy" id="1317129"/>
    <lineage>
        <taxon>Eukaryota</taxon>
        <taxon>Metazoa</taxon>
        <taxon>Ecdysozoa</taxon>
        <taxon>Nematoda</taxon>
        <taxon>Chromadorea</taxon>
        <taxon>Rhabditida</taxon>
        <taxon>Rhabditina</taxon>
        <taxon>Diplogasteromorpha</taxon>
        <taxon>Diplogasteroidea</taxon>
        <taxon>Neodiplogasteridae</taxon>
        <taxon>Pristionchus</taxon>
    </lineage>
</organism>
<dbReference type="AlphaFoldDB" id="A0AAN5I6H5"/>
<comment type="caution">
    <text evidence="1">The sequence shown here is derived from an EMBL/GenBank/DDBJ whole genome shotgun (WGS) entry which is preliminary data.</text>
</comment>
<proteinExistence type="predicted"/>
<keyword evidence="2" id="KW-1185">Reference proteome</keyword>
<accession>A0AAN5I6H5</accession>
<dbReference type="EMBL" id="BTRK01000005">
    <property type="protein sequence ID" value="GMR52186.1"/>
    <property type="molecule type" value="Genomic_DNA"/>
</dbReference>
<dbReference type="Proteomes" id="UP001328107">
    <property type="component" value="Unassembled WGS sequence"/>
</dbReference>
<evidence type="ECO:0000313" key="1">
    <source>
        <dbReference type="EMBL" id="GMR52186.1"/>
    </source>
</evidence>
<name>A0AAN5I6H5_9BILA</name>
<protein>
    <submittedName>
        <fullName evidence="1">Uncharacterized protein</fullName>
    </submittedName>
</protein>
<reference evidence="2" key="1">
    <citation type="submission" date="2022-10" db="EMBL/GenBank/DDBJ databases">
        <title>Genome assembly of Pristionchus species.</title>
        <authorList>
            <person name="Yoshida K."/>
            <person name="Sommer R.J."/>
        </authorList>
    </citation>
    <scope>NUCLEOTIDE SEQUENCE [LARGE SCALE GENOMIC DNA]</scope>
    <source>
        <strain evidence="2">RS5460</strain>
    </source>
</reference>
<gene>
    <name evidence="1" type="ORF">PMAYCL1PPCAC_22381</name>
</gene>
<feature type="non-terminal residue" evidence="1">
    <location>
        <position position="127"/>
    </location>
</feature>
<evidence type="ECO:0000313" key="2">
    <source>
        <dbReference type="Proteomes" id="UP001328107"/>
    </source>
</evidence>